<dbReference type="AlphaFoldDB" id="A0A397XUM4"/>
<dbReference type="CDD" id="cd14798">
    <property type="entry name" value="RX-CC_like"/>
    <property type="match status" value="1"/>
</dbReference>
<feature type="domain" description="Disease resistance N-terminal" evidence="6">
    <location>
        <begin position="5"/>
        <end position="88"/>
    </location>
</feature>
<evidence type="ECO:0000259" key="7">
    <source>
        <dbReference type="Pfam" id="PF23559"/>
    </source>
</evidence>
<evidence type="ECO:0000259" key="5">
    <source>
        <dbReference type="Pfam" id="PF00931"/>
    </source>
</evidence>
<dbReference type="GO" id="GO:0043531">
    <property type="term" value="F:ADP binding"/>
    <property type="evidence" value="ECO:0007669"/>
    <property type="project" value="InterPro"/>
</dbReference>
<feature type="domain" description="Disease resistance R13L4/SHOC-2-like LRR" evidence="8">
    <location>
        <begin position="570"/>
        <end position="882"/>
    </location>
</feature>
<dbReference type="Pfam" id="PF00931">
    <property type="entry name" value="NB-ARC"/>
    <property type="match status" value="1"/>
</dbReference>
<dbReference type="InterPro" id="IPR058922">
    <property type="entry name" value="WHD_DRP"/>
</dbReference>
<dbReference type="InterPro" id="IPR036388">
    <property type="entry name" value="WH-like_DNA-bd_sf"/>
</dbReference>
<dbReference type="InterPro" id="IPR041118">
    <property type="entry name" value="Rx_N"/>
</dbReference>
<proteinExistence type="predicted"/>
<dbReference type="GO" id="GO:0051707">
    <property type="term" value="P:response to other organism"/>
    <property type="evidence" value="ECO:0007669"/>
    <property type="project" value="UniProtKB-ARBA"/>
</dbReference>
<dbReference type="SUPFAM" id="SSF52540">
    <property type="entry name" value="P-loop containing nucleoside triphosphate hydrolases"/>
    <property type="match status" value="1"/>
</dbReference>
<dbReference type="InterPro" id="IPR055414">
    <property type="entry name" value="LRR_R13L4/SHOC2-like"/>
</dbReference>
<feature type="coiled-coil region" evidence="4">
    <location>
        <begin position="17"/>
        <end position="51"/>
    </location>
</feature>
<dbReference type="EMBL" id="CM010637">
    <property type="protein sequence ID" value="RID41493.1"/>
    <property type="molecule type" value="Genomic_DNA"/>
</dbReference>
<evidence type="ECO:0000313" key="10">
    <source>
        <dbReference type="Proteomes" id="UP000264353"/>
    </source>
</evidence>
<keyword evidence="3" id="KW-0611">Plant defense</keyword>
<dbReference type="Gene3D" id="1.10.10.10">
    <property type="entry name" value="Winged helix-like DNA-binding domain superfamily/Winged helix DNA-binding domain"/>
    <property type="match status" value="1"/>
</dbReference>
<dbReference type="GO" id="GO:0006952">
    <property type="term" value="P:defense response"/>
    <property type="evidence" value="ECO:0007669"/>
    <property type="project" value="UniProtKB-KW"/>
</dbReference>
<evidence type="ECO:0000313" key="9">
    <source>
        <dbReference type="EMBL" id="RID41493.1"/>
    </source>
</evidence>
<accession>A0A397XUM4</accession>
<dbReference type="InterPro" id="IPR044974">
    <property type="entry name" value="Disease_R_plants"/>
</dbReference>
<sequence>MADAVVAFGLQKLWELLIRESNRLKAVQEQATELQNDLRRLKSFVKDAEATNKSKSERVKTCVQEIAEIVYDAEDIIESFLVNQERLGIKKHLKRVSCITFAHQKFSSQIRGISRRISKVIDNMETFGVREIIDKVEEEDTLQERVIGEMRQSFPSVSESSLVGVEPSVEELVGHLVEENGVQVVSICGMGGIGKTTLARQVFHHEMVRRRFNGFAWVFVSQECRQKHVWRGILQSLKPKNDEQRIVEMTVSGLQDELFKLLETQRCLIVLDDVWSSAAWELIKPAFPHRSGSKILLTSRNESVGLHPDLRCIIFRPRFLTHDDSWEVFRKIALIERNDIEFEVDDLTEEIQQMLKHCGGLPLAVKTLGGLLTTKRTASEWRKVHNNIRSQIAGEIGENSGLIINVITLSYEDLPSHLKHCFLYLAHFPEDHEIQTETLFNYWVAEGIVMVSSEESTIVDVAEDYLEELVKRSMVLVGKRNIVTSRIESCRLHDVVREVCLFKAKEESFMQVFNAQSSVLDATSTRRVAVHLVDDDENEPVIFQQRKIQNTKARALLYITRDFHPWILSTQSFRGLESLRVLDLFGAQFRRRKLPKSIGKLIHLRYLSLKETNLYVLPSSLGNLELLVYLDLEIYETMVHIPNVLKKMKKLRYLMLPDELSDKTKLELGGLVKLETLKNFSLKHSSVKDLTSMTKLRTLWICCASDNLAEGVLPLSLGASLKHLEELMLYNKRNSQVQHAKINAGALVSGFQRLNQLRLDIKIDKLPNELQFPSRITSLSLSSCGLSEDPMPVLEKLHSLKIVSLELNAFAGRKIVCSKAGFPKLHTLEFSILDNLEEWIVEEESMPYLCHVEINDCRKLKSLPDGLRYITGLEEVRVGWMENAFKDKLIQGGEDYFKIQHVSYVVFHNCGDE</sequence>
<reference evidence="9 10" key="1">
    <citation type="submission" date="2018-06" db="EMBL/GenBank/DDBJ databases">
        <title>WGS assembly of Brassica rapa FPsc.</title>
        <authorList>
            <person name="Bowman J."/>
            <person name="Kohchi T."/>
            <person name="Yamato K."/>
            <person name="Jenkins J."/>
            <person name="Shu S."/>
            <person name="Ishizaki K."/>
            <person name="Yamaoka S."/>
            <person name="Nishihama R."/>
            <person name="Nakamura Y."/>
            <person name="Berger F."/>
            <person name="Adam C."/>
            <person name="Aki S."/>
            <person name="Althoff F."/>
            <person name="Araki T."/>
            <person name="Arteaga-Vazquez M."/>
            <person name="Balasubrmanian S."/>
            <person name="Bauer D."/>
            <person name="Boehm C."/>
            <person name="Briginshaw L."/>
            <person name="Caballero-Perez J."/>
            <person name="Catarino B."/>
            <person name="Chen F."/>
            <person name="Chiyoda S."/>
            <person name="Chovatia M."/>
            <person name="Davies K."/>
            <person name="Delmans M."/>
            <person name="Demura T."/>
            <person name="Dierschke T."/>
            <person name="Dolan L."/>
            <person name="Dorantes-Acosta A."/>
            <person name="Eklund D."/>
            <person name="Florent S."/>
            <person name="Flores-Sandoval E."/>
            <person name="Fujiyama A."/>
            <person name="Fukuzawa H."/>
            <person name="Galik B."/>
            <person name="Grimanelli D."/>
            <person name="Grimwood J."/>
            <person name="Grossniklaus U."/>
            <person name="Hamada T."/>
            <person name="Haseloff J."/>
            <person name="Hetherington A."/>
            <person name="Higo A."/>
            <person name="Hirakawa Y."/>
            <person name="Hundley H."/>
            <person name="Ikeda Y."/>
            <person name="Inoue K."/>
            <person name="Inoue S."/>
            <person name="Ishida S."/>
            <person name="Jia Q."/>
            <person name="Kakita M."/>
            <person name="Kanazawa T."/>
            <person name="Kawai Y."/>
            <person name="Kawashima T."/>
            <person name="Kennedy M."/>
            <person name="Kinose K."/>
            <person name="Kinoshita T."/>
            <person name="Kohara Y."/>
            <person name="Koide E."/>
            <person name="Komatsu K."/>
            <person name="Kopischke S."/>
            <person name="Kubo M."/>
            <person name="Kyozuka J."/>
            <person name="Lagercrantz U."/>
            <person name="Lin S."/>
            <person name="Lindquist E."/>
            <person name="Lipzen A."/>
            <person name="Lu C."/>
            <person name="Luna E."/>
            <person name="Martienssen R."/>
            <person name="Minamino N."/>
            <person name="Mizutani M."/>
            <person name="Mizutani M."/>
            <person name="Mochizuki N."/>
            <person name="Monte I."/>
            <person name="Mosher R."/>
            <person name="Nagasaki H."/>
            <person name="Nakagami H."/>
            <person name="Naramoto S."/>
            <person name="Nishitani K."/>
            <person name="Ohtani M."/>
            <person name="Okamoto T."/>
            <person name="Okumura M."/>
            <person name="Phillips J."/>
            <person name="Pollak B."/>
            <person name="Reinders A."/>
            <person name="Roevekamp M."/>
            <person name="Sano R."/>
            <person name="Sawa S."/>
            <person name="Schmid M."/>
            <person name="Shirakawa M."/>
            <person name="Solano R."/>
            <person name="Spunde A."/>
            <person name="Suetsugu N."/>
            <person name="Sugano S."/>
            <person name="Sugiyama A."/>
            <person name="Sun R."/>
            <person name="Suzuki Y."/>
            <person name="Takenaka M."/>
            <person name="Takezawa D."/>
            <person name="Tomogane H."/>
            <person name="Tsuzuki M."/>
            <person name="Ueda T."/>
            <person name="Umeda M."/>
            <person name="Ward J."/>
            <person name="Watanabe Y."/>
            <person name="Yazaki K."/>
            <person name="Yokoyama R."/>
            <person name="Yoshitake Y."/>
            <person name="Yotsui I."/>
            <person name="Zachgo S."/>
            <person name="Schmutz J."/>
        </authorList>
    </citation>
    <scope>NUCLEOTIDE SEQUENCE [LARGE SCALE GENOMIC DNA]</scope>
    <source>
        <strain evidence="10">cv. B-3</strain>
    </source>
</reference>
<dbReference type="Pfam" id="PF23598">
    <property type="entry name" value="LRR_14"/>
    <property type="match status" value="1"/>
</dbReference>
<keyword evidence="2" id="KW-0547">Nucleotide-binding</keyword>
<dbReference type="InterPro" id="IPR002182">
    <property type="entry name" value="NB-ARC"/>
</dbReference>
<dbReference type="Proteomes" id="UP000264353">
    <property type="component" value="Chromosome A10"/>
</dbReference>
<feature type="domain" description="NB-ARC" evidence="5">
    <location>
        <begin position="166"/>
        <end position="334"/>
    </location>
</feature>
<dbReference type="InterPro" id="IPR042197">
    <property type="entry name" value="Apaf_helical"/>
</dbReference>
<feature type="domain" description="Disease resistance protein winged helix" evidence="7">
    <location>
        <begin position="428"/>
        <end position="499"/>
    </location>
</feature>
<evidence type="ECO:0000256" key="3">
    <source>
        <dbReference type="ARBA" id="ARBA00022821"/>
    </source>
</evidence>
<dbReference type="PRINTS" id="PR00364">
    <property type="entry name" value="DISEASERSIST"/>
</dbReference>
<dbReference type="Gene3D" id="3.40.50.300">
    <property type="entry name" value="P-loop containing nucleotide triphosphate hydrolases"/>
    <property type="match status" value="1"/>
</dbReference>
<dbReference type="InterPro" id="IPR032675">
    <property type="entry name" value="LRR_dom_sf"/>
</dbReference>
<evidence type="ECO:0000259" key="6">
    <source>
        <dbReference type="Pfam" id="PF18052"/>
    </source>
</evidence>
<gene>
    <name evidence="9" type="ORF">BRARA_J01451</name>
</gene>
<dbReference type="Pfam" id="PF23559">
    <property type="entry name" value="WHD_DRP"/>
    <property type="match status" value="1"/>
</dbReference>
<dbReference type="PANTHER" id="PTHR23155:SF1185">
    <property type="entry name" value="DISEASE RESISTANCE RPP8-LIKE PROTEIN 3-RELATED"/>
    <property type="match status" value="1"/>
</dbReference>
<dbReference type="SUPFAM" id="SSF52058">
    <property type="entry name" value="L domain-like"/>
    <property type="match status" value="1"/>
</dbReference>
<dbReference type="InterPro" id="IPR027417">
    <property type="entry name" value="P-loop_NTPase"/>
</dbReference>
<dbReference type="Gene3D" id="1.20.5.4130">
    <property type="match status" value="1"/>
</dbReference>
<dbReference type="Gene3D" id="1.10.8.430">
    <property type="entry name" value="Helical domain of apoptotic protease-activating factors"/>
    <property type="match status" value="1"/>
</dbReference>
<dbReference type="FunFam" id="1.10.10.10:FF:000322">
    <property type="entry name" value="Probable disease resistance protein At1g63360"/>
    <property type="match status" value="1"/>
</dbReference>
<protein>
    <recommendedName>
        <fullName evidence="11">AAA+ ATPase domain-containing protein</fullName>
    </recommendedName>
</protein>
<dbReference type="Pfam" id="PF18052">
    <property type="entry name" value="Rx_N"/>
    <property type="match status" value="1"/>
</dbReference>
<evidence type="ECO:0000256" key="1">
    <source>
        <dbReference type="ARBA" id="ARBA00022737"/>
    </source>
</evidence>
<dbReference type="FunFam" id="3.40.50.300:FF:001091">
    <property type="entry name" value="Probable disease resistance protein At1g61300"/>
    <property type="match status" value="1"/>
</dbReference>
<dbReference type="Gene3D" id="3.80.10.10">
    <property type="entry name" value="Ribonuclease Inhibitor"/>
    <property type="match status" value="1"/>
</dbReference>
<organism evidence="9 10">
    <name type="scientific">Brassica campestris</name>
    <name type="common">Field mustard</name>
    <dbReference type="NCBI Taxonomy" id="3711"/>
    <lineage>
        <taxon>Eukaryota</taxon>
        <taxon>Viridiplantae</taxon>
        <taxon>Streptophyta</taxon>
        <taxon>Embryophyta</taxon>
        <taxon>Tracheophyta</taxon>
        <taxon>Spermatophyta</taxon>
        <taxon>Magnoliopsida</taxon>
        <taxon>eudicotyledons</taxon>
        <taxon>Gunneridae</taxon>
        <taxon>Pentapetalae</taxon>
        <taxon>rosids</taxon>
        <taxon>malvids</taxon>
        <taxon>Brassicales</taxon>
        <taxon>Brassicaceae</taxon>
        <taxon>Brassiceae</taxon>
        <taxon>Brassica</taxon>
    </lineage>
</organism>
<name>A0A397XUM4_BRACM</name>
<evidence type="ECO:0008006" key="11">
    <source>
        <dbReference type="Google" id="ProtNLM"/>
    </source>
</evidence>
<evidence type="ECO:0000256" key="4">
    <source>
        <dbReference type="SAM" id="Coils"/>
    </source>
</evidence>
<dbReference type="InterPro" id="IPR038005">
    <property type="entry name" value="RX-like_CC"/>
</dbReference>
<keyword evidence="1" id="KW-0677">Repeat</keyword>
<dbReference type="PANTHER" id="PTHR23155">
    <property type="entry name" value="DISEASE RESISTANCE PROTEIN RP"/>
    <property type="match status" value="1"/>
</dbReference>
<evidence type="ECO:0000259" key="8">
    <source>
        <dbReference type="Pfam" id="PF23598"/>
    </source>
</evidence>
<keyword evidence="4" id="KW-0175">Coiled coil</keyword>
<evidence type="ECO:0000256" key="2">
    <source>
        <dbReference type="ARBA" id="ARBA00022741"/>
    </source>
</evidence>